<protein>
    <submittedName>
        <fullName evidence="4">Formin FRM2</fullName>
    </submittedName>
</protein>
<reference evidence="4 5" key="1">
    <citation type="journal article" date="2020" name="bioRxiv">
        <title>Metabolic contributions of an alphaproteobacterial endosymbiont in the apicomplexan Cardiosporidium cionae.</title>
        <authorList>
            <person name="Hunter E.S."/>
            <person name="Paight C.J."/>
            <person name="Lane C.E."/>
        </authorList>
    </citation>
    <scope>NUCLEOTIDE SEQUENCE [LARGE SCALE GENOMIC DNA]</scope>
    <source>
        <strain evidence="4">ESH_2018</strain>
    </source>
</reference>
<feature type="compositionally biased region" description="Low complexity" evidence="1">
    <location>
        <begin position="1649"/>
        <end position="1669"/>
    </location>
</feature>
<gene>
    <name evidence="4" type="primary">FRM2</name>
    <name evidence="4" type="ORF">IE077_003271</name>
</gene>
<feature type="region of interest" description="Disordered" evidence="1">
    <location>
        <begin position="1031"/>
        <end position="1056"/>
    </location>
</feature>
<comment type="caution">
    <text evidence="4">The sequence shown here is derived from an EMBL/GenBank/DDBJ whole genome shotgun (WGS) entry which is preliminary data.</text>
</comment>
<dbReference type="InterPro" id="IPR051425">
    <property type="entry name" value="Formin_Homology"/>
</dbReference>
<dbReference type="SMART" id="SM00498">
    <property type="entry name" value="FH2"/>
    <property type="match status" value="1"/>
</dbReference>
<proteinExistence type="predicted"/>
<dbReference type="InterPro" id="IPR015425">
    <property type="entry name" value="FH2_Formin"/>
</dbReference>
<feature type="compositionally biased region" description="Pro residues" evidence="1">
    <location>
        <begin position="1679"/>
        <end position="1688"/>
    </location>
</feature>
<evidence type="ECO:0000259" key="3">
    <source>
        <dbReference type="PROSITE" id="PS51444"/>
    </source>
</evidence>
<feature type="compositionally biased region" description="Polar residues" evidence="1">
    <location>
        <begin position="803"/>
        <end position="814"/>
    </location>
</feature>
<feature type="compositionally biased region" description="Polar residues" evidence="1">
    <location>
        <begin position="719"/>
        <end position="737"/>
    </location>
</feature>
<dbReference type="PROSITE" id="PS51182">
    <property type="entry name" value="C2_TENSIN"/>
    <property type="match status" value="1"/>
</dbReference>
<dbReference type="InterPro" id="IPR014020">
    <property type="entry name" value="Tensin_C2-dom"/>
</dbReference>
<feature type="compositionally biased region" description="Pro residues" evidence="1">
    <location>
        <begin position="1196"/>
        <end position="1211"/>
    </location>
</feature>
<feature type="region of interest" description="Disordered" evidence="1">
    <location>
        <begin position="1630"/>
        <end position="1704"/>
    </location>
</feature>
<dbReference type="SUPFAM" id="SSF101447">
    <property type="entry name" value="Formin homology 2 domain (FH2 domain)"/>
    <property type="match status" value="1"/>
</dbReference>
<evidence type="ECO:0000259" key="2">
    <source>
        <dbReference type="PROSITE" id="PS51182"/>
    </source>
</evidence>
<name>A0ABQ7J8Q2_9APIC</name>
<dbReference type="InterPro" id="IPR042201">
    <property type="entry name" value="FH2_Formin_sf"/>
</dbReference>
<feature type="region of interest" description="Disordered" evidence="1">
    <location>
        <begin position="719"/>
        <end position="764"/>
    </location>
</feature>
<dbReference type="SMART" id="SM01326">
    <property type="entry name" value="PTEN_C2"/>
    <property type="match status" value="1"/>
</dbReference>
<dbReference type="PROSITE" id="PS51444">
    <property type="entry name" value="FH2"/>
    <property type="match status" value="1"/>
</dbReference>
<feature type="region of interest" description="Disordered" evidence="1">
    <location>
        <begin position="803"/>
        <end position="830"/>
    </location>
</feature>
<dbReference type="Gene3D" id="1.20.58.2220">
    <property type="entry name" value="Formin, FH2 domain"/>
    <property type="match status" value="1"/>
</dbReference>
<dbReference type="PANTHER" id="PTHR45725">
    <property type="entry name" value="FORMIN HOMOLOGY 2 FAMILY MEMBER"/>
    <property type="match status" value="1"/>
</dbReference>
<dbReference type="Proteomes" id="UP000823046">
    <property type="component" value="Unassembled WGS sequence"/>
</dbReference>
<feature type="non-terminal residue" evidence="4">
    <location>
        <position position="1832"/>
    </location>
</feature>
<evidence type="ECO:0000256" key="1">
    <source>
        <dbReference type="SAM" id="MobiDB-lite"/>
    </source>
</evidence>
<evidence type="ECO:0000313" key="5">
    <source>
        <dbReference type="Proteomes" id="UP000823046"/>
    </source>
</evidence>
<feature type="domain" description="FH2" evidence="3">
    <location>
        <begin position="1224"/>
        <end position="1627"/>
    </location>
</feature>
<dbReference type="PANTHER" id="PTHR45725:SF1">
    <property type="entry name" value="DISHEVELLED ASSOCIATED ACTIVATOR OF MORPHOGENESIS, ISOFORM D"/>
    <property type="match status" value="1"/>
</dbReference>
<dbReference type="Gene3D" id="2.60.40.1110">
    <property type="match status" value="1"/>
</dbReference>
<sequence length="1832" mass="201043">MAIRGNFSPLTSLQNSPLSTGSTIASPQVYRLARRLFFILRKPLPLSEGLHPPVISPPSSSLPPVSITSSPSLTSPLYNEDAYSHPFPSVVTFILHRLVEIAQGEKAEASSDCSSSSSSLLSDSHLRTPLNTALPSSPYSSSDPPAEILLPSLISSPHLLVDLVTQTEGGSPSPLLNEKALFSGQILRFTLMECLPPPLKILCSFCSSILYWLELNRRDHFVFIRADSITNPIEILVASLVLVLHSKLKTFDPCTISPFCKDTLLFPRLSGLFFVFPIPPNPSCSRILQCFHHILTEDFIINQKVFLKIISMENFLAIKNSLIIDVYVNKKEISDPPSLHLGESFKTDNQPHSSPLVIPSYIHLLSSSTTAMVMHSTTSLKSAAFPSLCGDILIVLRYLIDKDKEFIAFFAFHTGFLNQEEEGPVLKLKKEDLVIDRSHRNSLSDDFSLTLVFSRHKPSSSFSRRPFMLRDPSLSLNEKIISKNSFSTSKAKQMHPFSSNWKSLKDNSSITYLRAPTAASSEFDAYHLFSPPLQSIIQLMKTSGLSHQECRLALRLCGNDETEAFKFLYHFCYPGKLKAPSEKSLPYTESLPYCPPAKYAYPLENNFTPSKLSPPSSLHLSSSLSSCTSLNSSPSFISPSSASNVNGHTSYTIKEIAPIPHREEDFHLHRKETNEKNFSDPHIASIKEIPSSGKAEPLSSNPSSFTHGALQIQCNLPMRSTSESTPVSTVQTSSNAYKESAKRGDATSMAHPPLKSSSPSSSSSEEFPVRLFSVYALQHPHVSSESSTPSLSTADSFGTLIPSSSYSNGTRQDISSPSMDSLLPPPSLSSSETLEAKIPISTMPLDVSTRSSLPVASATSLLPSPSPPLGSPVRTLEDAVHPLPVAPNLGISQETQTSPLLMPLPSPPLLGFPASTPIFPTGNGERTDWMCPSAESLLPPSPHLPSCLSASSLPSSVCTPSTQPMLDPEDYPPLSLNPSYMDIAGREMPPPRILPSPSLPLTVCPSSTPPPLSPSKLLSVLMAVLQEARGSLSSSSGGDTPHEDFIPSSPPKVEETKVPLGPSFMDCTAEDFHCIVEKLCENKTFLTQIAQLYAGVCTPSPLLLSKATQLEREAKELPSSISTVSLEKEDSLPFQEILLSEDTSLPSVERVASPSLKGGELPLRPSLQDVSSGNVKPPLALSNGSPKVISSKRPLKSPPPPPPKKGPPPKRGNPLKDKAAGLVPPPAVKKLLTGRKLHWKYLQSNSIEGTMFKEYSLLCEPLSDTLVHPETIIRLFTRKQNPKSAIMMGKQNIQADKKMKILNVQRAQNVAIILSRLRHPVETFVEKLISFDYSDISIEELEKLPSVLPTAEERSKFLEILEDKEMVEELRDVEKQLLPFVKINRISSRLRILTFACQWEEIAERVESNCRILQNAAVEARSCEKLHKVIASVLYFGNCINYGIEKGSPLKIYGFPISEIVQLLEFKTTMDSSINALHFILFILKHFIGLQLETLVDELPHLMKASSVSTETIISSLQQFEADVSFMIKYTQDEDFYDEATQKIIQLKELTSAKLQRIHAFYISTVGIAKEITIYFGEGRNFDKESFVSIFETLAKCVKILNKCIKEINEKPKKFDSLLPPTAIPMKGVMTTVDSSSSSPPRMAPKGISPSEGRGNHSSSSSPSRTLSSPFKKDTSSSPPSPSHPPSPSANTMKKVEETSSSIPNHCISPVIPWELPLISPSLQRATFIPTTLSTPSSPVSFTPSLASLHSFPPSPLKRSPSFHSGISPSISISKREEHFRNAAMRLQHSPSVSTQFMQTPQDTPHRLTEKYVTGEEDSFPHVSQLEDVLRQ</sequence>
<dbReference type="SMART" id="SM00165">
    <property type="entry name" value="UBA"/>
    <property type="match status" value="1"/>
</dbReference>
<feature type="region of interest" description="Disordered" evidence="1">
    <location>
        <begin position="1155"/>
        <end position="1222"/>
    </location>
</feature>
<keyword evidence="5" id="KW-1185">Reference proteome</keyword>
<dbReference type="Pfam" id="PF02181">
    <property type="entry name" value="FH2"/>
    <property type="match status" value="1"/>
</dbReference>
<evidence type="ECO:0000313" key="4">
    <source>
        <dbReference type="EMBL" id="KAF8820350.1"/>
    </source>
</evidence>
<accession>A0ABQ7J8Q2</accession>
<dbReference type="InterPro" id="IPR015940">
    <property type="entry name" value="UBA"/>
</dbReference>
<dbReference type="EMBL" id="JADAQX010000410">
    <property type="protein sequence ID" value="KAF8820350.1"/>
    <property type="molecule type" value="Genomic_DNA"/>
</dbReference>
<organism evidence="4 5">
    <name type="scientific">Cardiosporidium cionae</name>
    <dbReference type="NCBI Taxonomy" id="476202"/>
    <lineage>
        <taxon>Eukaryota</taxon>
        <taxon>Sar</taxon>
        <taxon>Alveolata</taxon>
        <taxon>Apicomplexa</taxon>
        <taxon>Aconoidasida</taxon>
        <taxon>Nephromycida</taxon>
        <taxon>Cardiosporidium</taxon>
    </lineage>
</organism>
<feature type="domain" description="C2 tensin-type" evidence="2">
    <location>
        <begin position="302"/>
        <end position="456"/>
    </location>
</feature>